<dbReference type="GO" id="GO:0003700">
    <property type="term" value="F:DNA-binding transcription factor activity"/>
    <property type="evidence" value="ECO:0007669"/>
    <property type="project" value="InterPro"/>
</dbReference>
<evidence type="ECO:0000256" key="1">
    <source>
        <dbReference type="ARBA" id="ARBA00004123"/>
    </source>
</evidence>
<dbReference type="Pfam" id="PF00447">
    <property type="entry name" value="HSF_DNA-bind"/>
    <property type="match status" value="1"/>
</dbReference>
<dbReference type="InterPro" id="IPR036388">
    <property type="entry name" value="WH-like_DNA-bd_sf"/>
</dbReference>
<keyword evidence="7" id="KW-1185">Reference proteome</keyword>
<dbReference type="EMBL" id="JAFCMP010000434">
    <property type="protein sequence ID" value="KAG5179928.1"/>
    <property type="molecule type" value="Genomic_DNA"/>
</dbReference>
<feature type="non-terminal residue" evidence="6">
    <location>
        <position position="98"/>
    </location>
</feature>
<proteinExistence type="inferred from homology"/>
<dbReference type="GO" id="GO:0005634">
    <property type="term" value="C:nucleus"/>
    <property type="evidence" value="ECO:0007669"/>
    <property type="project" value="UniProtKB-SubCell"/>
</dbReference>
<dbReference type="InterPro" id="IPR036390">
    <property type="entry name" value="WH_DNA-bd_sf"/>
</dbReference>
<keyword evidence="3" id="KW-0539">Nucleus</keyword>
<dbReference type="PANTHER" id="PTHR10015:SF206">
    <property type="entry name" value="HSF-TYPE DNA-BINDING DOMAIN-CONTAINING PROTEIN"/>
    <property type="match status" value="1"/>
</dbReference>
<name>A0A835Z0G6_9STRA</name>
<feature type="non-terminal residue" evidence="6">
    <location>
        <position position="1"/>
    </location>
</feature>
<dbReference type="SUPFAM" id="SSF46785">
    <property type="entry name" value="Winged helix' DNA-binding domain"/>
    <property type="match status" value="1"/>
</dbReference>
<comment type="subcellular location">
    <subcellularLocation>
        <location evidence="1">Nucleus</location>
    </subcellularLocation>
</comment>
<dbReference type="PRINTS" id="PR00056">
    <property type="entry name" value="HSFDOMAIN"/>
</dbReference>
<dbReference type="Proteomes" id="UP000664859">
    <property type="component" value="Unassembled WGS sequence"/>
</dbReference>
<evidence type="ECO:0000313" key="6">
    <source>
        <dbReference type="EMBL" id="KAG5179928.1"/>
    </source>
</evidence>
<evidence type="ECO:0000256" key="4">
    <source>
        <dbReference type="RuleBase" id="RU004020"/>
    </source>
</evidence>
<accession>A0A835Z0G6</accession>
<evidence type="ECO:0000256" key="2">
    <source>
        <dbReference type="ARBA" id="ARBA00023125"/>
    </source>
</evidence>
<comment type="similarity">
    <text evidence="4">Belongs to the HSF family.</text>
</comment>
<sequence>SVSAFLSKTFDIFSNPQFQAEGICGWSAKGDAVIIHNLRDFSDRVLPQYFKHGNFQSFVRQLNMYNFKKTVADPTNGEFKHPLFRRGMRHVLHLIKRK</sequence>
<feature type="domain" description="HSF-type DNA-binding" evidence="5">
    <location>
        <begin position="1"/>
        <end position="98"/>
    </location>
</feature>
<dbReference type="Gene3D" id="1.10.10.10">
    <property type="entry name" value="Winged helix-like DNA-binding domain superfamily/Winged helix DNA-binding domain"/>
    <property type="match status" value="1"/>
</dbReference>
<reference evidence="6" key="1">
    <citation type="submission" date="2021-02" db="EMBL/GenBank/DDBJ databases">
        <title>First Annotated Genome of the Yellow-green Alga Tribonema minus.</title>
        <authorList>
            <person name="Mahan K.M."/>
        </authorList>
    </citation>
    <scope>NUCLEOTIDE SEQUENCE</scope>
    <source>
        <strain evidence="6">UTEX B ZZ1240</strain>
    </source>
</reference>
<organism evidence="6 7">
    <name type="scientific">Tribonema minus</name>
    <dbReference type="NCBI Taxonomy" id="303371"/>
    <lineage>
        <taxon>Eukaryota</taxon>
        <taxon>Sar</taxon>
        <taxon>Stramenopiles</taxon>
        <taxon>Ochrophyta</taxon>
        <taxon>PX clade</taxon>
        <taxon>Xanthophyceae</taxon>
        <taxon>Tribonematales</taxon>
        <taxon>Tribonemataceae</taxon>
        <taxon>Tribonema</taxon>
    </lineage>
</organism>
<keyword evidence="2 6" id="KW-0238">DNA-binding</keyword>
<dbReference type="SMART" id="SM00415">
    <property type="entry name" value="HSF"/>
    <property type="match status" value="1"/>
</dbReference>
<evidence type="ECO:0000256" key="3">
    <source>
        <dbReference type="ARBA" id="ARBA00023242"/>
    </source>
</evidence>
<dbReference type="AlphaFoldDB" id="A0A835Z0G6"/>
<dbReference type="FunFam" id="1.10.10.10:FF:000334">
    <property type="entry name" value="Heat shock factor protein 2"/>
    <property type="match status" value="1"/>
</dbReference>
<dbReference type="InterPro" id="IPR000232">
    <property type="entry name" value="HSF_DNA-bd"/>
</dbReference>
<dbReference type="GO" id="GO:0043565">
    <property type="term" value="F:sequence-specific DNA binding"/>
    <property type="evidence" value="ECO:0007669"/>
    <property type="project" value="InterPro"/>
</dbReference>
<comment type="caution">
    <text evidence="6">The sequence shown here is derived from an EMBL/GenBank/DDBJ whole genome shotgun (WGS) entry which is preliminary data.</text>
</comment>
<protein>
    <submittedName>
        <fullName evidence="6">HSF-type DNA-binding-domain-containing protein</fullName>
    </submittedName>
</protein>
<dbReference type="OrthoDB" id="60033at2759"/>
<dbReference type="PANTHER" id="PTHR10015">
    <property type="entry name" value="HEAT SHOCK TRANSCRIPTION FACTOR"/>
    <property type="match status" value="1"/>
</dbReference>
<gene>
    <name evidence="6" type="ORF">JKP88DRAFT_142697</name>
</gene>
<evidence type="ECO:0000313" key="7">
    <source>
        <dbReference type="Proteomes" id="UP000664859"/>
    </source>
</evidence>
<evidence type="ECO:0000259" key="5">
    <source>
        <dbReference type="SMART" id="SM00415"/>
    </source>
</evidence>